<accession>A0ABS9KX84</accession>
<organism evidence="1 2">
    <name type="scientific">Terrimonas ginsenosidimutans</name>
    <dbReference type="NCBI Taxonomy" id="2908004"/>
    <lineage>
        <taxon>Bacteria</taxon>
        <taxon>Pseudomonadati</taxon>
        <taxon>Bacteroidota</taxon>
        <taxon>Chitinophagia</taxon>
        <taxon>Chitinophagales</taxon>
        <taxon>Chitinophagaceae</taxon>
        <taxon>Terrimonas</taxon>
    </lineage>
</organism>
<dbReference type="RefSeq" id="WP_237875493.1">
    <property type="nucleotide sequence ID" value="NZ_JAKLTR010000016.1"/>
</dbReference>
<dbReference type="Proteomes" id="UP001165367">
    <property type="component" value="Unassembled WGS sequence"/>
</dbReference>
<gene>
    <name evidence="1" type="ORF">LZZ85_21850</name>
</gene>
<evidence type="ECO:0000313" key="1">
    <source>
        <dbReference type="EMBL" id="MCG2616956.1"/>
    </source>
</evidence>
<reference evidence="1" key="1">
    <citation type="submission" date="2022-01" db="EMBL/GenBank/DDBJ databases">
        <authorList>
            <person name="Jo J.-H."/>
            <person name="Im W.-T."/>
        </authorList>
    </citation>
    <scope>NUCLEOTIDE SEQUENCE</scope>
    <source>
        <strain evidence="1">NA20</strain>
    </source>
</reference>
<comment type="caution">
    <text evidence="1">The sequence shown here is derived from an EMBL/GenBank/DDBJ whole genome shotgun (WGS) entry which is preliminary data.</text>
</comment>
<proteinExistence type="predicted"/>
<keyword evidence="2" id="KW-1185">Reference proteome</keyword>
<sequence length="88" mass="10343">MFIPSKELVYEYTPGEEQPIIIRKGKIEAETFKYVDRIEEQSVIIKMDLLEKQGKLAIKDEFNKDGKYSVYEKVDTIKTKVILPENMK</sequence>
<name>A0ABS9KX84_9BACT</name>
<dbReference type="EMBL" id="JAKLTR010000016">
    <property type="protein sequence ID" value="MCG2616956.1"/>
    <property type="molecule type" value="Genomic_DNA"/>
</dbReference>
<protein>
    <submittedName>
        <fullName evidence="1">Uncharacterized protein</fullName>
    </submittedName>
</protein>
<evidence type="ECO:0000313" key="2">
    <source>
        <dbReference type="Proteomes" id="UP001165367"/>
    </source>
</evidence>